<dbReference type="Pfam" id="PF13173">
    <property type="entry name" value="AAA_14"/>
    <property type="match status" value="1"/>
</dbReference>
<evidence type="ECO:0000313" key="3">
    <source>
        <dbReference type="EMBL" id="ARM75536.1"/>
    </source>
</evidence>
<dbReference type="GeneID" id="41590349"/>
<evidence type="ECO:0000259" key="1">
    <source>
        <dbReference type="Pfam" id="PF13173"/>
    </source>
</evidence>
<reference evidence="3 4" key="1">
    <citation type="submission" date="2017-03" db="EMBL/GenBank/DDBJ databases">
        <title>Sulfur activation and transportation mechanism of thermophilic Archaea Acidianus manzaensis YN-25.</title>
        <authorList>
            <person name="Ma Y."/>
            <person name="Yang Y."/>
            <person name="Xia J."/>
        </authorList>
    </citation>
    <scope>NUCLEOTIDE SEQUENCE [LARGE SCALE GENOMIC DNA]</scope>
    <source>
        <strain evidence="3 4">YN-25</strain>
    </source>
</reference>
<dbReference type="InterPro" id="IPR025420">
    <property type="entry name" value="DUF4143"/>
</dbReference>
<dbReference type="SUPFAM" id="SSF52540">
    <property type="entry name" value="P-loop containing nucleoside triphosphate hydrolases"/>
    <property type="match status" value="1"/>
</dbReference>
<dbReference type="Pfam" id="PF13635">
    <property type="entry name" value="DUF4143"/>
    <property type="match status" value="1"/>
</dbReference>
<dbReference type="Proteomes" id="UP000193404">
    <property type="component" value="Chromosome"/>
</dbReference>
<evidence type="ECO:0000313" key="4">
    <source>
        <dbReference type="Proteomes" id="UP000193404"/>
    </source>
</evidence>
<protein>
    <submittedName>
        <fullName evidence="3">AAA family ATPase</fullName>
    </submittedName>
</protein>
<keyword evidence="4" id="KW-1185">Reference proteome</keyword>
<dbReference type="InterPro" id="IPR041682">
    <property type="entry name" value="AAA_14"/>
</dbReference>
<organism evidence="3 4">
    <name type="scientific">Acidianus manzaensis</name>
    <dbReference type="NCBI Taxonomy" id="282676"/>
    <lineage>
        <taxon>Archaea</taxon>
        <taxon>Thermoproteota</taxon>
        <taxon>Thermoprotei</taxon>
        <taxon>Sulfolobales</taxon>
        <taxon>Sulfolobaceae</taxon>
        <taxon>Acidianus</taxon>
    </lineage>
</organism>
<dbReference type="InterPro" id="IPR027417">
    <property type="entry name" value="P-loop_NTPase"/>
</dbReference>
<feature type="domain" description="DUF4143" evidence="2">
    <location>
        <begin position="253"/>
        <end position="394"/>
    </location>
</feature>
<dbReference type="OrthoDB" id="371918at2157"/>
<name>A0A1W6JZ45_9CREN</name>
<feature type="domain" description="AAA" evidence="1">
    <location>
        <begin position="47"/>
        <end position="179"/>
    </location>
</feature>
<evidence type="ECO:0000259" key="2">
    <source>
        <dbReference type="Pfam" id="PF13635"/>
    </source>
</evidence>
<sequence length="441" mass="51180">MIEEQNPWWRSKNLIEENETYRKYKESKVRWIPDIIQKIPLVPFSLNIILGPRQVGKTTALILLVEKLLNTVKNPKSVFYFSCDKLADYKELDQVIEEYLKIKKSEAIQNSFIILDEVTFPKEWYRAIKYRIDKGDFKNDVLILTGSLSMKAKGEIESFPGRRGNGKIFIMYPLSFSKFIELFNINIPKGDIEYAINHAINYIQYRQKLKELLDIYLITGGFPNSIKDYFNSGKVSNSTISDFISSIVLDINKLRRSESFFKSTIRGIIERTSSEYSFHTLSKDYGVGNVKTAISYVELLEKLFLINIIMSIDPNTGKPIPRRERKFYFVDPFIYRAFSDWAMTKIPDDNKLAESIVVSHLARIFPTFYFKKNGEIDIIIQYREKLIGIEVKYGKSVKKVIGKVKDIIFLSKEEIDKNVIPIPIFLGLLDVPQSIEASEII</sequence>
<dbReference type="AlphaFoldDB" id="A0A1W6JZ45"/>
<dbReference type="EMBL" id="CP020477">
    <property type="protein sequence ID" value="ARM75536.1"/>
    <property type="molecule type" value="Genomic_DNA"/>
</dbReference>
<dbReference type="PANTHER" id="PTHR33295:SF18">
    <property type="entry name" value="AAA+ ATPASE DOMAIN-CONTAINING PROTEIN"/>
    <property type="match status" value="1"/>
</dbReference>
<dbReference type="KEGG" id="aman:B6F84_05475"/>
<dbReference type="STRING" id="282676.B6F84_05475"/>
<accession>A0A1W6JZ45</accession>
<dbReference type="PANTHER" id="PTHR33295">
    <property type="entry name" value="ATPASE"/>
    <property type="match status" value="1"/>
</dbReference>
<proteinExistence type="predicted"/>
<dbReference type="RefSeq" id="WP_148691306.1">
    <property type="nucleotide sequence ID" value="NZ_CP020477.1"/>
</dbReference>
<gene>
    <name evidence="3" type="ORF">B6F84_05475</name>
</gene>